<dbReference type="Proteomes" id="UP000324222">
    <property type="component" value="Unassembled WGS sequence"/>
</dbReference>
<keyword evidence="2" id="KW-1185">Reference proteome</keyword>
<accession>A0A5B7KIM9</accession>
<dbReference type="AlphaFoldDB" id="A0A5B7KIM9"/>
<proteinExistence type="predicted"/>
<name>A0A5B7KIM9_PORTR</name>
<gene>
    <name evidence="1" type="ORF">E2C01_100727</name>
</gene>
<comment type="caution">
    <text evidence="1">The sequence shown here is derived from an EMBL/GenBank/DDBJ whole genome shotgun (WGS) entry which is preliminary data.</text>
</comment>
<evidence type="ECO:0000313" key="1">
    <source>
        <dbReference type="EMBL" id="MPD05009.1"/>
    </source>
</evidence>
<protein>
    <submittedName>
        <fullName evidence="1">Uncharacterized protein</fullName>
    </submittedName>
</protein>
<dbReference type="EMBL" id="VSRR010143922">
    <property type="protein sequence ID" value="MPD05009.1"/>
    <property type="molecule type" value="Genomic_DNA"/>
</dbReference>
<reference evidence="1 2" key="1">
    <citation type="submission" date="2019-05" db="EMBL/GenBank/DDBJ databases">
        <title>Another draft genome of Portunus trituberculatus and its Hox gene families provides insights of decapod evolution.</title>
        <authorList>
            <person name="Jeong J.-H."/>
            <person name="Song I."/>
            <person name="Kim S."/>
            <person name="Choi T."/>
            <person name="Kim D."/>
            <person name="Ryu S."/>
            <person name="Kim W."/>
        </authorList>
    </citation>
    <scope>NUCLEOTIDE SEQUENCE [LARGE SCALE GENOMIC DNA]</scope>
    <source>
        <tissue evidence="1">Muscle</tissue>
    </source>
</reference>
<evidence type="ECO:0000313" key="2">
    <source>
        <dbReference type="Proteomes" id="UP000324222"/>
    </source>
</evidence>
<sequence>MPLCSSQCPASPRDTRPTNIRLNTLHRHQVYPGIVRYKYSHLNDKDARKAGHMGKLAGLELDVGGWRGKSGSHCTRNRETGP</sequence>
<organism evidence="1 2">
    <name type="scientific">Portunus trituberculatus</name>
    <name type="common">Swimming crab</name>
    <name type="synonym">Neptunus trituberculatus</name>
    <dbReference type="NCBI Taxonomy" id="210409"/>
    <lineage>
        <taxon>Eukaryota</taxon>
        <taxon>Metazoa</taxon>
        <taxon>Ecdysozoa</taxon>
        <taxon>Arthropoda</taxon>
        <taxon>Crustacea</taxon>
        <taxon>Multicrustacea</taxon>
        <taxon>Malacostraca</taxon>
        <taxon>Eumalacostraca</taxon>
        <taxon>Eucarida</taxon>
        <taxon>Decapoda</taxon>
        <taxon>Pleocyemata</taxon>
        <taxon>Brachyura</taxon>
        <taxon>Eubrachyura</taxon>
        <taxon>Portunoidea</taxon>
        <taxon>Portunidae</taxon>
        <taxon>Portuninae</taxon>
        <taxon>Portunus</taxon>
    </lineage>
</organism>